<sequence>MNAEKLKTHTTVDESLEVFTPYPSYQNLKSVKHNLWIKFFKELISNKH</sequence>
<protein>
    <submittedName>
        <fullName evidence="1">Uncharacterized protein</fullName>
    </submittedName>
</protein>
<keyword evidence="2" id="KW-1185">Reference proteome</keyword>
<evidence type="ECO:0000313" key="1">
    <source>
        <dbReference type="EMBL" id="TDR22579.1"/>
    </source>
</evidence>
<reference evidence="1 2" key="1">
    <citation type="submission" date="2019-03" db="EMBL/GenBank/DDBJ databases">
        <title>Genomic Encyclopedia of Type Strains, Phase IV (KMG-IV): sequencing the most valuable type-strain genomes for metagenomic binning, comparative biology and taxonomic classification.</title>
        <authorList>
            <person name="Goeker M."/>
        </authorList>
    </citation>
    <scope>NUCLEOTIDE SEQUENCE [LARGE SCALE GENOMIC DNA]</scope>
    <source>
        <strain evidence="1 2">DSM 25488</strain>
    </source>
</reference>
<gene>
    <name evidence="1" type="ORF">C8D91_1071</name>
</gene>
<dbReference type="EMBL" id="SNZB01000002">
    <property type="protein sequence ID" value="TDR22579.1"/>
    <property type="molecule type" value="Genomic_DNA"/>
</dbReference>
<dbReference type="AlphaFoldDB" id="A0A4R6XVJ4"/>
<organism evidence="1 2">
    <name type="scientific">Marinicella litoralis</name>
    <dbReference type="NCBI Taxonomy" id="644220"/>
    <lineage>
        <taxon>Bacteria</taxon>
        <taxon>Pseudomonadati</taxon>
        <taxon>Pseudomonadota</taxon>
        <taxon>Gammaproteobacteria</taxon>
        <taxon>Lysobacterales</taxon>
        <taxon>Marinicellaceae</taxon>
        <taxon>Marinicella</taxon>
    </lineage>
</organism>
<proteinExistence type="predicted"/>
<name>A0A4R6XVJ4_9GAMM</name>
<dbReference type="Proteomes" id="UP000295724">
    <property type="component" value="Unassembled WGS sequence"/>
</dbReference>
<accession>A0A4R6XVJ4</accession>
<comment type="caution">
    <text evidence="1">The sequence shown here is derived from an EMBL/GenBank/DDBJ whole genome shotgun (WGS) entry which is preliminary data.</text>
</comment>
<evidence type="ECO:0000313" key="2">
    <source>
        <dbReference type="Proteomes" id="UP000295724"/>
    </source>
</evidence>